<name>A0A9D3SC62_ANGAN</name>
<dbReference type="SMART" id="SM00355">
    <property type="entry name" value="ZnF_C2H2"/>
    <property type="match status" value="5"/>
</dbReference>
<sequence length="294" mass="32697">MAHQCTICLKMFKCASKLQRHHLIHTGEKPFICSVCGKPFRQAIHLKRHLETHTGNTHALNPFTSSWGKFESVGRVEPASTAYPTVQDDLGINYTPDVPLQSCVSSEVDELKQTVQPGDYVVDLKAIEQPEFKLISPGGGINTDWECLSGKDPTKQILQEQHISSSRVENTDAANADNVLQCAVCLKVCSSPYQLQKHLLVHSRLSPFECSVCKQTFSQMAQLKLHSQTHAQADSPQDVTEECSSPAAEKVSQCSTYIGKRTISHQCPECPKSFCSPSKLRRHCLTHTGQRPYH</sequence>
<evidence type="ECO:0000256" key="5">
    <source>
        <dbReference type="ARBA" id="ARBA00022833"/>
    </source>
</evidence>
<dbReference type="InterPro" id="IPR013087">
    <property type="entry name" value="Znf_C2H2_type"/>
</dbReference>
<keyword evidence="10" id="KW-1185">Reference proteome</keyword>
<dbReference type="InterPro" id="IPR036236">
    <property type="entry name" value="Znf_C2H2_sf"/>
</dbReference>
<dbReference type="Gene3D" id="3.30.160.60">
    <property type="entry name" value="Classic Zinc Finger"/>
    <property type="match status" value="5"/>
</dbReference>
<keyword evidence="4 7" id="KW-0863">Zinc-finger</keyword>
<comment type="subcellular location">
    <subcellularLocation>
        <location evidence="1">Nucleus</location>
    </subcellularLocation>
</comment>
<evidence type="ECO:0000256" key="4">
    <source>
        <dbReference type="ARBA" id="ARBA00022771"/>
    </source>
</evidence>
<dbReference type="FunFam" id="3.30.160.60:FF:000744">
    <property type="entry name" value="zinc finger E-box-binding homeobox 1"/>
    <property type="match status" value="1"/>
</dbReference>
<keyword evidence="5" id="KW-0862">Zinc</keyword>
<keyword evidence="6" id="KW-0539">Nucleus</keyword>
<feature type="non-terminal residue" evidence="9">
    <location>
        <position position="294"/>
    </location>
</feature>
<keyword evidence="2" id="KW-0479">Metal-binding</keyword>
<dbReference type="Proteomes" id="UP001044222">
    <property type="component" value="Unassembled WGS sequence"/>
</dbReference>
<evidence type="ECO:0000256" key="3">
    <source>
        <dbReference type="ARBA" id="ARBA00022737"/>
    </source>
</evidence>
<dbReference type="FunFam" id="3.30.160.60:FF:000446">
    <property type="entry name" value="Zinc finger protein"/>
    <property type="match status" value="1"/>
</dbReference>
<feature type="domain" description="C2H2-type" evidence="8">
    <location>
        <begin position="180"/>
        <end position="207"/>
    </location>
</feature>
<dbReference type="FunFam" id="3.30.160.60:FF:002104">
    <property type="entry name" value="Si:ch211-266d19.4"/>
    <property type="match status" value="1"/>
</dbReference>
<evidence type="ECO:0000256" key="6">
    <source>
        <dbReference type="ARBA" id="ARBA00023242"/>
    </source>
</evidence>
<evidence type="ECO:0000259" key="8">
    <source>
        <dbReference type="PROSITE" id="PS50157"/>
    </source>
</evidence>
<dbReference type="PROSITE" id="PS00028">
    <property type="entry name" value="ZINC_FINGER_C2H2_1"/>
    <property type="match status" value="5"/>
</dbReference>
<dbReference type="GO" id="GO:0008270">
    <property type="term" value="F:zinc ion binding"/>
    <property type="evidence" value="ECO:0007669"/>
    <property type="project" value="UniProtKB-KW"/>
</dbReference>
<evidence type="ECO:0000313" key="10">
    <source>
        <dbReference type="Proteomes" id="UP001044222"/>
    </source>
</evidence>
<accession>A0A9D3SC62</accession>
<proteinExistence type="predicted"/>
<dbReference type="SUPFAM" id="SSF57667">
    <property type="entry name" value="beta-beta-alpha zinc fingers"/>
    <property type="match status" value="3"/>
</dbReference>
<evidence type="ECO:0000313" key="9">
    <source>
        <dbReference type="EMBL" id="KAG5857802.1"/>
    </source>
</evidence>
<dbReference type="InterPro" id="IPR050331">
    <property type="entry name" value="Zinc_finger"/>
</dbReference>
<dbReference type="PANTHER" id="PTHR16515">
    <property type="entry name" value="PR DOMAIN ZINC FINGER PROTEIN"/>
    <property type="match status" value="1"/>
</dbReference>
<dbReference type="Pfam" id="PF00096">
    <property type="entry name" value="zf-C2H2"/>
    <property type="match status" value="4"/>
</dbReference>
<feature type="domain" description="C2H2-type" evidence="8">
    <location>
        <begin position="208"/>
        <end position="235"/>
    </location>
</feature>
<protein>
    <recommendedName>
        <fullName evidence="8">C2H2-type domain-containing protein</fullName>
    </recommendedName>
</protein>
<dbReference type="PANTHER" id="PTHR16515:SF66">
    <property type="entry name" value="C2H2-TYPE DOMAIN-CONTAINING PROTEIN"/>
    <property type="match status" value="1"/>
</dbReference>
<evidence type="ECO:0000256" key="1">
    <source>
        <dbReference type="ARBA" id="ARBA00004123"/>
    </source>
</evidence>
<dbReference type="EMBL" id="JAFIRN010000001">
    <property type="protein sequence ID" value="KAG5857802.1"/>
    <property type="molecule type" value="Genomic_DNA"/>
</dbReference>
<evidence type="ECO:0000256" key="2">
    <source>
        <dbReference type="ARBA" id="ARBA00022723"/>
    </source>
</evidence>
<reference evidence="9" key="1">
    <citation type="submission" date="2021-01" db="EMBL/GenBank/DDBJ databases">
        <title>A chromosome-scale assembly of European eel, Anguilla anguilla.</title>
        <authorList>
            <person name="Henkel C."/>
            <person name="Jong-Raadsen S.A."/>
            <person name="Dufour S."/>
            <person name="Weltzien F.-A."/>
            <person name="Palstra A.P."/>
            <person name="Pelster B."/>
            <person name="Spaink H.P."/>
            <person name="Van Den Thillart G.E."/>
            <person name="Jansen H."/>
            <person name="Zahm M."/>
            <person name="Klopp C."/>
            <person name="Cedric C."/>
            <person name="Louis A."/>
            <person name="Berthelot C."/>
            <person name="Parey E."/>
            <person name="Roest Crollius H."/>
            <person name="Montfort J."/>
            <person name="Robinson-Rechavi M."/>
            <person name="Bucao C."/>
            <person name="Bouchez O."/>
            <person name="Gislard M."/>
            <person name="Lluch J."/>
            <person name="Milhes M."/>
            <person name="Lampietro C."/>
            <person name="Lopez Roques C."/>
            <person name="Donnadieu C."/>
            <person name="Braasch I."/>
            <person name="Desvignes T."/>
            <person name="Postlethwait J."/>
            <person name="Bobe J."/>
            <person name="Guiguen Y."/>
            <person name="Dirks R."/>
        </authorList>
    </citation>
    <scope>NUCLEOTIDE SEQUENCE</scope>
    <source>
        <strain evidence="9">Tag_6206</strain>
        <tissue evidence="9">Liver</tissue>
    </source>
</reference>
<dbReference type="GO" id="GO:0005634">
    <property type="term" value="C:nucleus"/>
    <property type="evidence" value="ECO:0007669"/>
    <property type="project" value="UniProtKB-SubCell"/>
</dbReference>
<dbReference type="PROSITE" id="PS50157">
    <property type="entry name" value="ZINC_FINGER_C2H2_2"/>
    <property type="match status" value="5"/>
</dbReference>
<keyword evidence="3" id="KW-0677">Repeat</keyword>
<dbReference type="GO" id="GO:0010468">
    <property type="term" value="P:regulation of gene expression"/>
    <property type="evidence" value="ECO:0007669"/>
    <property type="project" value="UniProtKB-ARBA"/>
</dbReference>
<comment type="caution">
    <text evidence="9">The sequence shown here is derived from an EMBL/GenBank/DDBJ whole genome shotgun (WGS) entry which is preliminary data.</text>
</comment>
<evidence type="ECO:0000256" key="7">
    <source>
        <dbReference type="PROSITE-ProRule" id="PRU00042"/>
    </source>
</evidence>
<feature type="domain" description="C2H2-type" evidence="8">
    <location>
        <begin position="265"/>
        <end position="292"/>
    </location>
</feature>
<gene>
    <name evidence="9" type="ORF">ANANG_G00023240</name>
</gene>
<dbReference type="AlphaFoldDB" id="A0A9D3SC62"/>
<feature type="domain" description="C2H2-type" evidence="8">
    <location>
        <begin position="31"/>
        <end position="58"/>
    </location>
</feature>
<organism evidence="9 10">
    <name type="scientific">Anguilla anguilla</name>
    <name type="common">European freshwater eel</name>
    <name type="synonym">Muraena anguilla</name>
    <dbReference type="NCBI Taxonomy" id="7936"/>
    <lineage>
        <taxon>Eukaryota</taxon>
        <taxon>Metazoa</taxon>
        <taxon>Chordata</taxon>
        <taxon>Craniata</taxon>
        <taxon>Vertebrata</taxon>
        <taxon>Euteleostomi</taxon>
        <taxon>Actinopterygii</taxon>
        <taxon>Neopterygii</taxon>
        <taxon>Teleostei</taxon>
        <taxon>Anguilliformes</taxon>
        <taxon>Anguillidae</taxon>
        <taxon>Anguilla</taxon>
    </lineage>
</organism>
<feature type="domain" description="C2H2-type" evidence="8">
    <location>
        <begin position="3"/>
        <end position="30"/>
    </location>
</feature>